<keyword evidence="2" id="KW-1185">Reference proteome</keyword>
<dbReference type="RefSeq" id="WP_373866956.1">
    <property type="nucleotide sequence ID" value="NZ_BLAG01000014.1"/>
</dbReference>
<protein>
    <submittedName>
        <fullName evidence="1">Uncharacterized protein</fullName>
    </submittedName>
</protein>
<comment type="caution">
    <text evidence="1">The sequence shown here is derived from an EMBL/GenBank/DDBJ whole genome shotgun (WGS) entry which is preliminary data.</text>
</comment>
<accession>A0A5J4LM87</accession>
<reference evidence="1 2" key="1">
    <citation type="submission" date="2019-10" db="EMBL/GenBank/DDBJ databases">
        <title>Whole genome shotgun sequence of Streptomyces angustmyceticus NBRC 3934.</title>
        <authorList>
            <person name="Hosoyama A."/>
            <person name="Ichikawa N."/>
            <person name="Kimura A."/>
            <person name="Kitahashi Y."/>
            <person name="Komaki H."/>
            <person name="Uohara A."/>
        </authorList>
    </citation>
    <scope>NUCLEOTIDE SEQUENCE [LARGE SCALE GENOMIC DNA]</scope>
    <source>
        <strain evidence="1 2">NBRC 3934</strain>
    </source>
</reference>
<name>A0A5J4LM87_9ACTN</name>
<sequence length="62" mass="7115">MSVQTSIIRERPNRDFCLKKRGEGSQRVQAVMAPVRRQVGVLWALLRDNRVFTPELQVVHAA</sequence>
<dbReference type="GeneID" id="96756265"/>
<evidence type="ECO:0000313" key="1">
    <source>
        <dbReference type="EMBL" id="GES32609.1"/>
    </source>
</evidence>
<dbReference type="EMBL" id="BLAG01000014">
    <property type="protein sequence ID" value="GES32609.1"/>
    <property type="molecule type" value="Genomic_DNA"/>
</dbReference>
<dbReference type="AlphaFoldDB" id="A0A5J4LM87"/>
<organism evidence="1 2">
    <name type="scientific">Streptomyces angustmyceticus</name>
    <dbReference type="NCBI Taxonomy" id="285578"/>
    <lineage>
        <taxon>Bacteria</taxon>
        <taxon>Bacillati</taxon>
        <taxon>Actinomycetota</taxon>
        <taxon>Actinomycetes</taxon>
        <taxon>Kitasatosporales</taxon>
        <taxon>Streptomycetaceae</taxon>
        <taxon>Streptomyces</taxon>
    </lineage>
</organism>
<evidence type="ECO:0000313" key="2">
    <source>
        <dbReference type="Proteomes" id="UP000325598"/>
    </source>
</evidence>
<gene>
    <name evidence="1" type="ORF">San01_50960</name>
</gene>
<dbReference type="Proteomes" id="UP000325598">
    <property type="component" value="Unassembled WGS sequence"/>
</dbReference>
<proteinExistence type="predicted"/>